<reference evidence="1 2" key="1">
    <citation type="submission" date="2022-12" db="EMBL/GenBank/DDBJ databases">
        <title>Chromosome-scale assembly of the Ensete ventricosum genome.</title>
        <authorList>
            <person name="Dussert Y."/>
            <person name="Stocks J."/>
            <person name="Wendawek A."/>
            <person name="Woldeyes F."/>
            <person name="Nichols R.A."/>
            <person name="Borrell J.S."/>
        </authorList>
    </citation>
    <scope>NUCLEOTIDE SEQUENCE [LARGE SCALE GENOMIC DNA]</scope>
    <source>
        <strain evidence="2">cv. Maze</strain>
        <tissue evidence="1">Seeds</tissue>
    </source>
</reference>
<accession>A0AAV8RCG1</accession>
<keyword evidence="2" id="KW-1185">Reference proteome</keyword>
<comment type="caution">
    <text evidence="1">The sequence shown here is derived from an EMBL/GenBank/DDBJ whole genome shotgun (WGS) entry which is preliminary data.</text>
</comment>
<proteinExistence type="predicted"/>
<organism evidence="1 2">
    <name type="scientific">Ensete ventricosum</name>
    <name type="common">Abyssinian banana</name>
    <name type="synonym">Musa ensete</name>
    <dbReference type="NCBI Taxonomy" id="4639"/>
    <lineage>
        <taxon>Eukaryota</taxon>
        <taxon>Viridiplantae</taxon>
        <taxon>Streptophyta</taxon>
        <taxon>Embryophyta</taxon>
        <taxon>Tracheophyta</taxon>
        <taxon>Spermatophyta</taxon>
        <taxon>Magnoliopsida</taxon>
        <taxon>Liliopsida</taxon>
        <taxon>Zingiberales</taxon>
        <taxon>Musaceae</taxon>
        <taxon>Ensete</taxon>
    </lineage>
</organism>
<evidence type="ECO:0000313" key="2">
    <source>
        <dbReference type="Proteomes" id="UP001222027"/>
    </source>
</evidence>
<sequence length="84" mass="8783">MLGSVDMDLLRSKLGVVGIVWVIGIRKHVKLIIRLLCCCISSSASFPVPGTLSAEAAALSPLDSSIGLFRAVSAPPSPTAVHKR</sequence>
<protein>
    <submittedName>
        <fullName evidence="1">Uncharacterized protein</fullName>
    </submittedName>
</protein>
<name>A0AAV8RCG1_ENSVE</name>
<evidence type="ECO:0000313" key="1">
    <source>
        <dbReference type="EMBL" id="KAJ8504385.1"/>
    </source>
</evidence>
<dbReference type="EMBL" id="JAQQAF010000002">
    <property type="protein sequence ID" value="KAJ8504385.1"/>
    <property type="molecule type" value="Genomic_DNA"/>
</dbReference>
<dbReference type="AlphaFoldDB" id="A0AAV8RCG1"/>
<dbReference type="Proteomes" id="UP001222027">
    <property type="component" value="Unassembled WGS sequence"/>
</dbReference>
<gene>
    <name evidence="1" type="ORF">OPV22_005271</name>
</gene>